<dbReference type="EMBL" id="JAHRIP010030676">
    <property type="protein sequence ID" value="MEQ2292659.1"/>
    <property type="molecule type" value="Genomic_DNA"/>
</dbReference>
<comment type="caution">
    <text evidence="1">The sequence shown here is derived from an EMBL/GenBank/DDBJ whole genome shotgun (WGS) entry which is preliminary data.</text>
</comment>
<gene>
    <name evidence="1" type="ORF">AMECASPLE_025192</name>
</gene>
<protein>
    <submittedName>
        <fullName evidence="1">Uncharacterized protein</fullName>
    </submittedName>
</protein>
<evidence type="ECO:0000313" key="1">
    <source>
        <dbReference type="EMBL" id="MEQ2292659.1"/>
    </source>
</evidence>
<dbReference type="Proteomes" id="UP001469553">
    <property type="component" value="Unassembled WGS sequence"/>
</dbReference>
<name>A0ABV0YFR4_9TELE</name>
<sequence>MEKSQIVPDLVEFKLVSWLLRPPGSNHKQTLSTSNKLSCRCLQPGLHTINPLSMIRAPKDLPSQNFSCVVLSDPASLIPLAVHLPSPMENYRSYIPNPCHSCENKYLNKLLFLLSVILHVGQIYNKDYDRILRPTRPSRSTLENLI</sequence>
<proteinExistence type="predicted"/>
<organism evidence="1 2">
    <name type="scientific">Ameca splendens</name>
    <dbReference type="NCBI Taxonomy" id="208324"/>
    <lineage>
        <taxon>Eukaryota</taxon>
        <taxon>Metazoa</taxon>
        <taxon>Chordata</taxon>
        <taxon>Craniata</taxon>
        <taxon>Vertebrata</taxon>
        <taxon>Euteleostomi</taxon>
        <taxon>Actinopterygii</taxon>
        <taxon>Neopterygii</taxon>
        <taxon>Teleostei</taxon>
        <taxon>Neoteleostei</taxon>
        <taxon>Acanthomorphata</taxon>
        <taxon>Ovalentaria</taxon>
        <taxon>Atherinomorphae</taxon>
        <taxon>Cyprinodontiformes</taxon>
        <taxon>Goodeidae</taxon>
        <taxon>Ameca</taxon>
    </lineage>
</organism>
<keyword evidence="2" id="KW-1185">Reference proteome</keyword>
<accession>A0ABV0YFR4</accession>
<reference evidence="1 2" key="1">
    <citation type="submission" date="2021-06" db="EMBL/GenBank/DDBJ databases">
        <authorList>
            <person name="Palmer J.M."/>
        </authorList>
    </citation>
    <scope>NUCLEOTIDE SEQUENCE [LARGE SCALE GENOMIC DNA]</scope>
    <source>
        <strain evidence="1 2">AS_MEX2019</strain>
        <tissue evidence="1">Muscle</tissue>
    </source>
</reference>
<evidence type="ECO:0000313" key="2">
    <source>
        <dbReference type="Proteomes" id="UP001469553"/>
    </source>
</evidence>